<dbReference type="AlphaFoldDB" id="A0A0P1BIS2"/>
<dbReference type="EMBL" id="CCYA01000278">
    <property type="protein sequence ID" value="CEH16289.1"/>
    <property type="molecule type" value="Genomic_DNA"/>
</dbReference>
<accession>A0A0P1BIS2</accession>
<protein>
    <submittedName>
        <fullName evidence="1">Uncharacterized protein</fullName>
    </submittedName>
</protein>
<sequence length="105" mass="12226">MLIGLTRLHAAHIHHRSQGHGKSSTPTRAAIYAILLLRDFTHQNTPGRRPYSTWAEERRRPHLDRFDSLCANAVREILFTFSTHSWFGYQRKSATYVELDLLLHC</sequence>
<organism evidence="1 2">
    <name type="scientific">Ceraceosorus bombacis</name>
    <dbReference type="NCBI Taxonomy" id="401625"/>
    <lineage>
        <taxon>Eukaryota</taxon>
        <taxon>Fungi</taxon>
        <taxon>Dikarya</taxon>
        <taxon>Basidiomycota</taxon>
        <taxon>Ustilaginomycotina</taxon>
        <taxon>Exobasidiomycetes</taxon>
        <taxon>Ceraceosorales</taxon>
        <taxon>Ceraceosoraceae</taxon>
        <taxon>Ceraceosorus</taxon>
    </lineage>
</organism>
<evidence type="ECO:0000313" key="1">
    <source>
        <dbReference type="EMBL" id="CEH16289.1"/>
    </source>
</evidence>
<dbReference type="Proteomes" id="UP000054845">
    <property type="component" value="Unassembled WGS sequence"/>
</dbReference>
<name>A0A0P1BIS2_9BASI</name>
<reference evidence="1 2" key="1">
    <citation type="submission" date="2014-09" db="EMBL/GenBank/DDBJ databases">
        <authorList>
            <person name="Magalhaes I.L.F."/>
            <person name="Oliveira U."/>
            <person name="Santos F.R."/>
            <person name="Vidigal T.H.D.A."/>
            <person name="Brescovit A.D."/>
            <person name="Santos A.J."/>
        </authorList>
    </citation>
    <scope>NUCLEOTIDE SEQUENCE [LARGE SCALE GENOMIC DNA]</scope>
</reference>
<keyword evidence="2" id="KW-1185">Reference proteome</keyword>
<proteinExistence type="predicted"/>
<evidence type="ECO:0000313" key="2">
    <source>
        <dbReference type="Proteomes" id="UP000054845"/>
    </source>
</evidence>